<evidence type="ECO:0000313" key="2">
    <source>
        <dbReference type="EMBL" id="AOW21765.1"/>
    </source>
</evidence>
<dbReference type="EMBL" id="CP017478">
    <property type="protein sequence ID" value="AOW21765.1"/>
    <property type="molecule type" value="Genomic_DNA"/>
</dbReference>
<keyword evidence="1" id="KW-0472">Membrane</keyword>
<dbReference type="KEGG" id="lul:LPB138_14230"/>
<keyword evidence="3" id="KW-1185">Reference proteome</keyword>
<proteinExistence type="predicted"/>
<keyword evidence="1" id="KW-0812">Transmembrane</keyword>
<dbReference type="OrthoDB" id="1447240at2"/>
<keyword evidence="1" id="KW-1133">Transmembrane helix</keyword>
<protein>
    <submittedName>
        <fullName evidence="2">Uncharacterized protein</fullName>
    </submittedName>
</protein>
<gene>
    <name evidence="2" type="ORF">LPB138_14230</name>
</gene>
<feature type="transmembrane region" description="Helical" evidence="1">
    <location>
        <begin position="7"/>
        <end position="27"/>
    </location>
</feature>
<name>A0A1D8PB22_9FLAO</name>
<dbReference type="Proteomes" id="UP000176050">
    <property type="component" value="Chromosome"/>
</dbReference>
<dbReference type="STRING" id="1850246.LPB138_14230"/>
<dbReference type="AlphaFoldDB" id="A0A1D8PB22"/>
<sequence>MKKKIMIIISGIVGFILLNIFVLNQFMNKNIESSAIENILEDNCNCEEIQFSISTKGWSLNKGIVGDTHSFILKNCDFKDFENEMKLLNQTLKSEIINFEQADLVSLSFFKDNVLIKELKIRNGRIAINN</sequence>
<accession>A0A1D8PB22</accession>
<organism evidence="2 3">
    <name type="scientific">Urechidicola croceus</name>
    <dbReference type="NCBI Taxonomy" id="1850246"/>
    <lineage>
        <taxon>Bacteria</taxon>
        <taxon>Pseudomonadati</taxon>
        <taxon>Bacteroidota</taxon>
        <taxon>Flavobacteriia</taxon>
        <taxon>Flavobacteriales</taxon>
        <taxon>Flavobacteriaceae</taxon>
        <taxon>Urechidicola</taxon>
    </lineage>
</organism>
<evidence type="ECO:0000313" key="3">
    <source>
        <dbReference type="Proteomes" id="UP000176050"/>
    </source>
</evidence>
<reference evidence="2 3" key="1">
    <citation type="submission" date="2016-10" db="EMBL/GenBank/DDBJ databases">
        <title>Lutibacter sp. LPB0138, isolated from marine gastropod.</title>
        <authorList>
            <person name="Kim E."/>
            <person name="Yi H."/>
        </authorList>
    </citation>
    <scope>NUCLEOTIDE SEQUENCE [LARGE SCALE GENOMIC DNA]</scope>
    <source>
        <strain evidence="2 3">LPB0138</strain>
    </source>
</reference>
<evidence type="ECO:0000256" key="1">
    <source>
        <dbReference type="SAM" id="Phobius"/>
    </source>
</evidence>
<dbReference type="RefSeq" id="WP_070237925.1">
    <property type="nucleotide sequence ID" value="NZ_CP017478.1"/>
</dbReference>